<evidence type="ECO:0000313" key="4">
    <source>
        <dbReference type="Proteomes" id="UP000429607"/>
    </source>
</evidence>
<gene>
    <name evidence="2" type="ORF">PR001_g13181</name>
    <name evidence="1" type="ORF">PR002_g13529</name>
    <name evidence="3" type="ORF">PR003_g12445</name>
</gene>
<dbReference type="EMBL" id="QXFT01000750">
    <property type="protein sequence ID" value="KAE9336567.1"/>
    <property type="molecule type" value="Genomic_DNA"/>
</dbReference>
<protein>
    <submittedName>
        <fullName evidence="2">Uncharacterized protein</fullName>
    </submittedName>
</protein>
<evidence type="ECO:0000313" key="6">
    <source>
        <dbReference type="Proteomes" id="UP000435112"/>
    </source>
</evidence>
<dbReference type="AlphaFoldDB" id="A0A6A3LW08"/>
<keyword evidence="5" id="KW-1185">Reference proteome</keyword>
<dbReference type="EMBL" id="QXFU01000897">
    <property type="protein sequence ID" value="KAE9016956.1"/>
    <property type="molecule type" value="Genomic_DNA"/>
</dbReference>
<organism evidence="2 4">
    <name type="scientific">Phytophthora rubi</name>
    <dbReference type="NCBI Taxonomy" id="129364"/>
    <lineage>
        <taxon>Eukaryota</taxon>
        <taxon>Sar</taxon>
        <taxon>Stramenopiles</taxon>
        <taxon>Oomycota</taxon>
        <taxon>Peronosporomycetes</taxon>
        <taxon>Peronosporales</taxon>
        <taxon>Peronosporaceae</taxon>
        <taxon>Phytophthora</taxon>
    </lineage>
</organism>
<evidence type="ECO:0000313" key="2">
    <source>
        <dbReference type="EMBL" id="KAE9022278.1"/>
    </source>
</evidence>
<evidence type="ECO:0000313" key="1">
    <source>
        <dbReference type="EMBL" id="KAE9016956.1"/>
    </source>
</evidence>
<name>A0A6A3LW08_9STRA</name>
<dbReference type="EMBL" id="QXFV01000888">
    <property type="protein sequence ID" value="KAE9022278.1"/>
    <property type="molecule type" value="Genomic_DNA"/>
</dbReference>
<dbReference type="Proteomes" id="UP000434957">
    <property type="component" value="Unassembled WGS sequence"/>
</dbReference>
<dbReference type="OrthoDB" id="10322889at2759"/>
<accession>A0A6A3LW08</accession>
<evidence type="ECO:0000313" key="3">
    <source>
        <dbReference type="EMBL" id="KAE9336567.1"/>
    </source>
</evidence>
<dbReference type="Proteomes" id="UP000435112">
    <property type="component" value="Unassembled WGS sequence"/>
</dbReference>
<dbReference type="Proteomes" id="UP000429607">
    <property type="component" value="Unassembled WGS sequence"/>
</dbReference>
<proteinExistence type="predicted"/>
<sequence length="78" mass="8550">MMGMCVASPVLAAAGAARLKRKATSRLLLERDRHTYHQHCQCHCCPAALRLASCGDRFLEGGPSHSHCVDARFSPQRC</sequence>
<evidence type="ECO:0000313" key="5">
    <source>
        <dbReference type="Proteomes" id="UP000434957"/>
    </source>
</evidence>
<reference evidence="4 6" key="1">
    <citation type="submission" date="2018-09" db="EMBL/GenBank/DDBJ databases">
        <title>Genomic investigation of the strawberry pathogen Phytophthora fragariae indicates pathogenicity is determined by transcriptional variation in three key races.</title>
        <authorList>
            <person name="Adams T.M."/>
            <person name="Armitage A.D."/>
            <person name="Sobczyk M.K."/>
            <person name="Bates H.J."/>
            <person name="Dunwell J.M."/>
            <person name="Nellist C.F."/>
            <person name="Harrison R.J."/>
        </authorList>
    </citation>
    <scope>NUCLEOTIDE SEQUENCE [LARGE SCALE GENOMIC DNA]</scope>
    <source>
        <strain evidence="2 4">SCRP249</strain>
        <strain evidence="1 6">SCRP324</strain>
        <strain evidence="3 5">SCRP333</strain>
    </source>
</reference>
<comment type="caution">
    <text evidence="2">The sequence shown here is derived from an EMBL/GenBank/DDBJ whole genome shotgun (WGS) entry which is preliminary data.</text>
</comment>